<dbReference type="Gene3D" id="3.30.540.10">
    <property type="entry name" value="Fructose-1,6-Bisphosphatase, subunit A, domain 1"/>
    <property type="match status" value="1"/>
</dbReference>
<evidence type="ECO:0000313" key="3">
    <source>
        <dbReference type="Proteomes" id="UP000275777"/>
    </source>
</evidence>
<dbReference type="AlphaFoldDB" id="A0A3S4HRT4"/>
<evidence type="ECO:0000313" key="2">
    <source>
        <dbReference type="EMBL" id="VEB43069.1"/>
    </source>
</evidence>
<dbReference type="SUPFAM" id="SSF56655">
    <property type="entry name" value="Carbohydrate phosphatase"/>
    <property type="match status" value="1"/>
</dbReference>
<accession>A0A3S4HRT4</accession>
<feature type="domain" description="Fructose-1-6-bisphosphatase class I N-terminal" evidence="1">
    <location>
        <begin position="1"/>
        <end position="25"/>
    </location>
</feature>
<dbReference type="InterPro" id="IPR033391">
    <property type="entry name" value="FBPase_N"/>
</dbReference>
<gene>
    <name evidence="2" type="primary">fbp_4</name>
    <name evidence="2" type="ORF">NCTC9695_03523</name>
</gene>
<dbReference type="GO" id="GO:0042132">
    <property type="term" value="F:fructose 1,6-bisphosphate 1-phosphatase activity"/>
    <property type="evidence" value="ECO:0007669"/>
    <property type="project" value="UniProtKB-EC"/>
</dbReference>
<evidence type="ECO:0000259" key="1">
    <source>
        <dbReference type="Pfam" id="PF00316"/>
    </source>
</evidence>
<dbReference type="EC" id="3.1.3.11" evidence="2"/>
<dbReference type="Proteomes" id="UP000275777">
    <property type="component" value="Chromosome"/>
</dbReference>
<dbReference type="Pfam" id="PF00316">
    <property type="entry name" value="FBPase"/>
    <property type="match status" value="1"/>
</dbReference>
<reference evidence="2 3" key="1">
    <citation type="submission" date="2018-12" db="EMBL/GenBank/DDBJ databases">
        <authorList>
            <consortium name="Pathogen Informatics"/>
        </authorList>
    </citation>
    <scope>NUCLEOTIDE SEQUENCE [LARGE SCALE GENOMIC DNA]</scope>
    <source>
        <strain evidence="2 3">NCTC9695</strain>
    </source>
</reference>
<organism evidence="2 3">
    <name type="scientific">Chromobacterium violaceum</name>
    <dbReference type="NCBI Taxonomy" id="536"/>
    <lineage>
        <taxon>Bacteria</taxon>
        <taxon>Pseudomonadati</taxon>
        <taxon>Pseudomonadota</taxon>
        <taxon>Betaproteobacteria</taxon>
        <taxon>Neisseriales</taxon>
        <taxon>Chromobacteriaceae</taxon>
        <taxon>Chromobacterium</taxon>
    </lineage>
</organism>
<dbReference type="EMBL" id="LR134182">
    <property type="protein sequence ID" value="VEB43069.1"/>
    <property type="molecule type" value="Genomic_DNA"/>
</dbReference>
<name>A0A3S4HRT4_CHRVL</name>
<keyword evidence="2" id="KW-0378">Hydrolase</keyword>
<sequence length="29" mass="3139">MFDPLDGSSNIDVNISVGTIFSILRCPRA</sequence>
<proteinExistence type="predicted"/>
<protein>
    <submittedName>
        <fullName evidence="2">Fructose-1,6-bisphosphatase class 1</fullName>
        <ecNumber evidence="2">3.1.3.11</ecNumber>
    </submittedName>
</protein>